<dbReference type="RefSeq" id="WP_378200055.1">
    <property type="nucleotide sequence ID" value="NZ_JBHLZP010000074.1"/>
</dbReference>
<sequence length="272" mass="29347">MPATTKSASASGPVSAEPKLSLRGVGLSYRTGKGRVAALDGVDLDLAAGEFVALVGPSGCGKSTLLKVVAGLLPATTGTITLDGAAVSENVPPGIGLVFQSDALLPWRTVEDNIRLPLVIKGLSAGRQREQVRELVELVGLGSFEHYYPGRLSGGMRKRVGIARALAYDPDVYLMDEPFGPLDAQMRIRLGGEFLSIWETLGKSVVFVTHDVEEAVAMADRVVVMSRRPGTVKAEFPISLDRPRDFREVRFEPEFQRLQRAVWDSLADEIDS</sequence>
<dbReference type="SUPFAM" id="SSF52540">
    <property type="entry name" value="P-loop containing nucleoside triphosphate hydrolases"/>
    <property type="match status" value="1"/>
</dbReference>
<keyword evidence="3 5" id="KW-0067">ATP-binding</keyword>
<keyword evidence="6" id="KW-1185">Reference proteome</keyword>
<dbReference type="InterPro" id="IPR027417">
    <property type="entry name" value="P-loop_NTPase"/>
</dbReference>
<dbReference type="SMART" id="SM00382">
    <property type="entry name" value="AAA"/>
    <property type="match status" value="1"/>
</dbReference>
<dbReference type="InterPro" id="IPR003439">
    <property type="entry name" value="ABC_transporter-like_ATP-bd"/>
</dbReference>
<comment type="caution">
    <text evidence="5">The sequence shown here is derived from an EMBL/GenBank/DDBJ whole genome shotgun (WGS) entry which is preliminary data.</text>
</comment>
<dbReference type="EMBL" id="JBHLZP010000074">
    <property type="protein sequence ID" value="MFB9833092.1"/>
    <property type="molecule type" value="Genomic_DNA"/>
</dbReference>
<dbReference type="Pfam" id="PF00005">
    <property type="entry name" value="ABC_tran"/>
    <property type="match status" value="1"/>
</dbReference>
<dbReference type="GO" id="GO:0005524">
    <property type="term" value="F:ATP binding"/>
    <property type="evidence" value="ECO:0007669"/>
    <property type="project" value="UniProtKB-KW"/>
</dbReference>
<dbReference type="CDD" id="cd03293">
    <property type="entry name" value="ABC_NrtD_SsuB_transporters"/>
    <property type="match status" value="1"/>
</dbReference>
<proteinExistence type="predicted"/>
<dbReference type="PROSITE" id="PS00211">
    <property type="entry name" value="ABC_TRANSPORTER_1"/>
    <property type="match status" value="1"/>
</dbReference>
<evidence type="ECO:0000313" key="5">
    <source>
        <dbReference type="EMBL" id="MFB9833092.1"/>
    </source>
</evidence>
<dbReference type="PANTHER" id="PTHR42788:SF13">
    <property type="entry name" value="ALIPHATIC SULFONATES IMPORT ATP-BINDING PROTEIN SSUB"/>
    <property type="match status" value="1"/>
</dbReference>
<protein>
    <submittedName>
        <fullName evidence="5">ABC transporter ATP-binding protein</fullName>
    </submittedName>
</protein>
<dbReference type="InterPro" id="IPR003593">
    <property type="entry name" value="AAA+_ATPase"/>
</dbReference>
<feature type="domain" description="ABC transporter" evidence="4">
    <location>
        <begin position="22"/>
        <end position="252"/>
    </location>
</feature>
<evidence type="ECO:0000256" key="2">
    <source>
        <dbReference type="ARBA" id="ARBA00022741"/>
    </source>
</evidence>
<name>A0ABV5YF55_9ACTN</name>
<dbReference type="InterPro" id="IPR050166">
    <property type="entry name" value="ABC_transporter_ATP-bind"/>
</dbReference>
<evidence type="ECO:0000256" key="1">
    <source>
        <dbReference type="ARBA" id="ARBA00022448"/>
    </source>
</evidence>
<dbReference type="PROSITE" id="PS50893">
    <property type="entry name" value="ABC_TRANSPORTER_2"/>
    <property type="match status" value="1"/>
</dbReference>
<dbReference type="Proteomes" id="UP001589627">
    <property type="component" value="Unassembled WGS sequence"/>
</dbReference>
<keyword evidence="2" id="KW-0547">Nucleotide-binding</keyword>
<keyword evidence="1" id="KW-0813">Transport</keyword>
<reference evidence="5 6" key="1">
    <citation type="submission" date="2024-09" db="EMBL/GenBank/DDBJ databases">
        <authorList>
            <person name="Sun Q."/>
            <person name="Mori K."/>
        </authorList>
    </citation>
    <scope>NUCLEOTIDE SEQUENCE [LARGE SCALE GENOMIC DNA]</scope>
    <source>
        <strain evidence="5 6">TBRC 0563</strain>
    </source>
</reference>
<organism evidence="5 6">
    <name type="scientific">Actinoallomurus acaciae</name>
    <dbReference type="NCBI Taxonomy" id="502577"/>
    <lineage>
        <taxon>Bacteria</taxon>
        <taxon>Bacillati</taxon>
        <taxon>Actinomycetota</taxon>
        <taxon>Actinomycetes</taxon>
        <taxon>Streptosporangiales</taxon>
        <taxon>Thermomonosporaceae</taxon>
        <taxon>Actinoallomurus</taxon>
    </lineage>
</organism>
<dbReference type="Gene3D" id="3.40.50.300">
    <property type="entry name" value="P-loop containing nucleotide triphosphate hydrolases"/>
    <property type="match status" value="1"/>
</dbReference>
<evidence type="ECO:0000259" key="4">
    <source>
        <dbReference type="PROSITE" id="PS50893"/>
    </source>
</evidence>
<dbReference type="PANTHER" id="PTHR42788">
    <property type="entry name" value="TAURINE IMPORT ATP-BINDING PROTEIN-RELATED"/>
    <property type="match status" value="1"/>
</dbReference>
<evidence type="ECO:0000256" key="3">
    <source>
        <dbReference type="ARBA" id="ARBA00022840"/>
    </source>
</evidence>
<gene>
    <name evidence="5" type="ORF">ACFFNX_12935</name>
</gene>
<evidence type="ECO:0000313" key="6">
    <source>
        <dbReference type="Proteomes" id="UP001589627"/>
    </source>
</evidence>
<dbReference type="InterPro" id="IPR017871">
    <property type="entry name" value="ABC_transporter-like_CS"/>
</dbReference>
<accession>A0ABV5YF55</accession>